<dbReference type="RefSeq" id="WP_079715018.1">
    <property type="nucleotide sequence ID" value="NZ_FUYS01000001.1"/>
</dbReference>
<comment type="function">
    <text evidence="6">Catalyzes the reduction of dTDP-6-deoxy-L-lyxo-4-hexulose to yield dTDP-L-rhamnose.</text>
</comment>
<evidence type="ECO:0000313" key="9">
    <source>
        <dbReference type="Proteomes" id="UP000190541"/>
    </source>
</evidence>
<evidence type="ECO:0000259" key="7">
    <source>
        <dbReference type="Pfam" id="PF04321"/>
    </source>
</evidence>
<dbReference type="PANTHER" id="PTHR10491:SF4">
    <property type="entry name" value="METHIONINE ADENOSYLTRANSFERASE 2 SUBUNIT BETA"/>
    <property type="match status" value="1"/>
</dbReference>
<dbReference type="AlphaFoldDB" id="A0A1T4ZYC5"/>
<reference evidence="8 9" key="1">
    <citation type="submission" date="2017-02" db="EMBL/GenBank/DDBJ databases">
        <authorList>
            <person name="Peterson S.W."/>
        </authorList>
    </citation>
    <scope>NUCLEOTIDE SEQUENCE [LARGE SCALE GENOMIC DNA]</scope>
    <source>
        <strain evidence="8 9">DSM 22899</strain>
    </source>
</reference>
<evidence type="ECO:0000256" key="4">
    <source>
        <dbReference type="ARBA" id="ARBA00017099"/>
    </source>
</evidence>
<dbReference type="GO" id="GO:0008831">
    <property type="term" value="F:dTDP-4-dehydrorhamnose reductase activity"/>
    <property type="evidence" value="ECO:0007669"/>
    <property type="project" value="UniProtKB-EC"/>
</dbReference>
<evidence type="ECO:0000256" key="1">
    <source>
        <dbReference type="ARBA" id="ARBA00004781"/>
    </source>
</evidence>
<gene>
    <name evidence="8" type="ORF">SAMN05660226_00298</name>
</gene>
<dbReference type="SUPFAM" id="SSF51735">
    <property type="entry name" value="NAD(P)-binding Rossmann-fold domains"/>
    <property type="match status" value="1"/>
</dbReference>
<proteinExistence type="inferred from homology"/>
<dbReference type="PANTHER" id="PTHR10491">
    <property type="entry name" value="DTDP-4-DEHYDRORHAMNOSE REDUCTASE"/>
    <property type="match status" value="1"/>
</dbReference>
<dbReference type="InterPro" id="IPR005913">
    <property type="entry name" value="dTDP_dehydrorham_reduct"/>
</dbReference>
<keyword evidence="9" id="KW-1185">Reference proteome</keyword>
<dbReference type="OrthoDB" id="9803892at2"/>
<dbReference type="CDD" id="cd05254">
    <property type="entry name" value="dTDP_HR_like_SDR_e"/>
    <property type="match status" value="1"/>
</dbReference>
<dbReference type="GO" id="GO:0019305">
    <property type="term" value="P:dTDP-rhamnose biosynthetic process"/>
    <property type="evidence" value="ECO:0007669"/>
    <property type="project" value="UniProtKB-UniPathway"/>
</dbReference>
<keyword evidence="6" id="KW-0560">Oxidoreductase</keyword>
<feature type="domain" description="RmlD-like substrate binding" evidence="7">
    <location>
        <begin position="11"/>
        <end position="301"/>
    </location>
</feature>
<evidence type="ECO:0000313" key="8">
    <source>
        <dbReference type="EMBL" id="SKB27730.1"/>
    </source>
</evidence>
<dbReference type="UniPathway" id="UPA00124"/>
<dbReference type="GO" id="GO:0005829">
    <property type="term" value="C:cytosol"/>
    <property type="evidence" value="ECO:0007669"/>
    <property type="project" value="TreeGrafter"/>
</dbReference>
<comment type="pathway">
    <text evidence="1 6">Carbohydrate biosynthesis; dTDP-L-rhamnose biosynthesis.</text>
</comment>
<dbReference type="STRING" id="623280.SAMN05660226_00298"/>
<dbReference type="Pfam" id="PF04321">
    <property type="entry name" value="RmlD_sub_bind"/>
    <property type="match status" value="1"/>
</dbReference>
<organism evidence="8 9">
    <name type="scientific">Parapedobacter luteus</name>
    <dbReference type="NCBI Taxonomy" id="623280"/>
    <lineage>
        <taxon>Bacteria</taxon>
        <taxon>Pseudomonadati</taxon>
        <taxon>Bacteroidota</taxon>
        <taxon>Sphingobacteriia</taxon>
        <taxon>Sphingobacteriales</taxon>
        <taxon>Sphingobacteriaceae</taxon>
        <taxon>Parapedobacter</taxon>
    </lineage>
</organism>
<evidence type="ECO:0000256" key="6">
    <source>
        <dbReference type="RuleBase" id="RU364082"/>
    </source>
</evidence>
<evidence type="ECO:0000256" key="2">
    <source>
        <dbReference type="ARBA" id="ARBA00010944"/>
    </source>
</evidence>
<dbReference type="Proteomes" id="UP000190541">
    <property type="component" value="Unassembled WGS sequence"/>
</dbReference>
<sequence length="310" mass="33802">MTNGISLNTKKILVTGSNGLLGQKITDLALADPAIDLIATSKGENRHPVKEGYSYIDLDILNEQRLREVVAEYRPDAIINTAAMTNVDACEQDPEGCRKLNVGAVAELASLSEAFGIHLIHLSTDFIFDGEEGPYAEDAIPNPLSLYGQSKLDAERIIQQSHSKWAILRTILVYGVVADMSRSNIVLWAKGALEKGQPLKVVNDQWRMPTLAEDLAQACLLAATKEAEGLYHISGKDMFSIDELVAAVADFWGLDKSLISQVSSATLNQAAPRPKRTGFLLDKARTVLGYEPHSFSEGLAVVDRQLKAEK</sequence>
<dbReference type="Gene3D" id="3.40.50.720">
    <property type="entry name" value="NAD(P)-binding Rossmann-like Domain"/>
    <property type="match status" value="1"/>
</dbReference>
<comment type="similarity">
    <text evidence="2 6">Belongs to the dTDP-4-dehydrorhamnose reductase family.</text>
</comment>
<evidence type="ECO:0000256" key="3">
    <source>
        <dbReference type="ARBA" id="ARBA00012929"/>
    </source>
</evidence>
<dbReference type="EC" id="1.1.1.133" evidence="3 6"/>
<evidence type="ECO:0000256" key="5">
    <source>
        <dbReference type="ARBA" id="ARBA00048200"/>
    </source>
</evidence>
<dbReference type="EMBL" id="FUYS01000001">
    <property type="protein sequence ID" value="SKB27730.1"/>
    <property type="molecule type" value="Genomic_DNA"/>
</dbReference>
<comment type="catalytic activity">
    <reaction evidence="5">
        <text>dTDP-beta-L-rhamnose + NADP(+) = dTDP-4-dehydro-beta-L-rhamnose + NADPH + H(+)</text>
        <dbReference type="Rhea" id="RHEA:21796"/>
        <dbReference type="ChEBI" id="CHEBI:15378"/>
        <dbReference type="ChEBI" id="CHEBI:57510"/>
        <dbReference type="ChEBI" id="CHEBI:57783"/>
        <dbReference type="ChEBI" id="CHEBI:58349"/>
        <dbReference type="ChEBI" id="CHEBI:62830"/>
        <dbReference type="EC" id="1.1.1.133"/>
    </reaction>
</comment>
<dbReference type="InterPro" id="IPR036291">
    <property type="entry name" value="NAD(P)-bd_dom_sf"/>
</dbReference>
<protein>
    <recommendedName>
        <fullName evidence="4 6">dTDP-4-dehydrorhamnose reductase</fullName>
        <ecNumber evidence="3 6">1.1.1.133</ecNumber>
    </recommendedName>
</protein>
<accession>A0A1T4ZYC5</accession>
<dbReference type="InterPro" id="IPR029903">
    <property type="entry name" value="RmlD-like-bd"/>
</dbReference>
<keyword evidence="6" id="KW-0521">NADP</keyword>
<name>A0A1T4ZYC5_9SPHI</name>